<comment type="subcellular location">
    <subcellularLocation>
        <location evidence="1">Cell membrane</location>
        <topology evidence="1">Multi-pass membrane protein</topology>
    </subcellularLocation>
</comment>
<dbReference type="STRING" id="1236970.JCM9140_1618"/>
<dbReference type="Proteomes" id="UP000018890">
    <property type="component" value="Unassembled WGS sequence"/>
</dbReference>
<evidence type="ECO:0000256" key="7">
    <source>
        <dbReference type="SAM" id="Phobius"/>
    </source>
</evidence>
<evidence type="ECO:0000256" key="3">
    <source>
        <dbReference type="ARBA" id="ARBA00022475"/>
    </source>
</evidence>
<gene>
    <name evidence="9" type="ORF">JCM9140_1618</name>
</gene>
<evidence type="ECO:0000256" key="6">
    <source>
        <dbReference type="ARBA" id="ARBA00023136"/>
    </source>
</evidence>
<dbReference type="Gene3D" id="1.20.1720.10">
    <property type="entry name" value="Multidrug resistance protein D"/>
    <property type="match status" value="1"/>
</dbReference>
<dbReference type="PRINTS" id="PR01036">
    <property type="entry name" value="TCRTETB"/>
</dbReference>
<feature type="transmembrane region" description="Helical" evidence="7">
    <location>
        <begin position="273"/>
        <end position="291"/>
    </location>
</feature>
<feature type="transmembrane region" description="Helical" evidence="7">
    <location>
        <begin position="240"/>
        <end position="261"/>
    </location>
</feature>
<evidence type="ECO:0000256" key="1">
    <source>
        <dbReference type="ARBA" id="ARBA00004651"/>
    </source>
</evidence>
<reference evidence="9" key="1">
    <citation type="journal article" date="2014" name="Genome Announc.">
        <title>Draft Genome Sequences of Three Alkaliphilic Bacillus Strains, Bacillus wakoensis JCM 9140T, Bacillus akibai JCM 9157T, and Bacillus hemicellulosilyticus JCM 9152T.</title>
        <authorList>
            <person name="Yuki M."/>
            <person name="Oshima K."/>
            <person name="Suda W."/>
            <person name="Oshida Y."/>
            <person name="Kitamura K."/>
            <person name="Iida T."/>
            <person name="Hattori M."/>
            <person name="Ohkuma M."/>
        </authorList>
    </citation>
    <scope>NUCLEOTIDE SEQUENCE [LARGE SCALE GENOMIC DNA]</scope>
    <source>
        <strain evidence="9">JCM 9140</strain>
    </source>
</reference>
<keyword evidence="2" id="KW-0813">Transport</keyword>
<proteinExistence type="predicted"/>
<feature type="transmembrane region" description="Helical" evidence="7">
    <location>
        <begin position="363"/>
        <end position="381"/>
    </location>
</feature>
<keyword evidence="6 7" id="KW-0472">Membrane</keyword>
<dbReference type="AlphaFoldDB" id="W4Q0V6"/>
<dbReference type="PROSITE" id="PS50850">
    <property type="entry name" value="MFS"/>
    <property type="match status" value="1"/>
</dbReference>
<comment type="caution">
    <text evidence="9">The sequence shown here is derived from an EMBL/GenBank/DDBJ whole genome shotgun (WGS) entry which is preliminary data.</text>
</comment>
<dbReference type="CDD" id="cd17474">
    <property type="entry name" value="MFS_YfmO_like"/>
    <property type="match status" value="1"/>
</dbReference>
<evidence type="ECO:0000313" key="10">
    <source>
        <dbReference type="Proteomes" id="UP000018890"/>
    </source>
</evidence>
<dbReference type="EMBL" id="BAUT01000012">
    <property type="protein sequence ID" value="GAE25612.1"/>
    <property type="molecule type" value="Genomic_DNA"/>
</dbReference>
<feature type="transmembrane region" description="Helical" evidence="7">
    <location>
        <begin position="41"/>
        <end position="60"/>
    </location>
</feature>
<feature type="transmembrane region" description="Helical" evidence="7">
    <location>
        <begin position="338"/>
        <end position="357"/>
    </location>
</feature>
<feature type="domain" description="Major facilitator superfamily (MFS) profile" evidence="8">
    <location>
        <begin position="6"/>
        <end position="385"/>
    </location>
</feature>
<dbReference type="InterPro" id="IPR036259">
    <property type="entry name" value="MFS_trans_sf"/>
</dbReference>
<evidence type="ECO:0000256" key="5">
    <source>
        <dbReference type="ARBA" id="ARBA00022989"/>
    </source>
</evidence>
<evidence type="ECO:0000259" key="8">
    <source>
        <dbReference type="PROSITE" id="PS50850"/>
    </source>
</evidence>
<keyword evidence="4 7" id="KW-0812">Transmembrane</keyword>
<dbReference type="PANTHER" id="PTHR43124:SF3">
    <property type="entry name" value="CHLORAMPHENICOL EFFLUX PUMP RV0191"/>
    <property type="match status" value="1"/>
</dbReference>
<dbReference type="InterPro" id="IPR011701">
    <property type="entry name" value="MFS"/>
</dbReference>
<keyword evidence="5 7" id="KW-1133">Transmembrane helix</keyword>
<keyword evidence="10" id="KW-1185">Reference proteome</keyword>
<evidence type="ECO:0000313" key="9">
    <source>
        <dbReference type="EMBL" id="GAE25612.1"/>
    </source>
</evidence>
<evidence type="ECO:0000256" key="2">
    <source>
        <dbReference type="ARBA" id="ARBA00022448"/>
    </source>
</evidence>
<dbReference type="GO" id="GO:0022857">
    <property type="term" value="F:transmembrane transporter activity"/>
    <property type="evidence" value="ECO:0007669"/>
    <property type="project" value="InterPro"/>
</dbReference>
<feature type="transmembrane region" description="Helical" evidence="7">
    <location>
        <begin position="134"/>
        <end position="155"/>
    </location>
</feature>
<feature type="transmembrane region" description="Helical" evidence="7">
    <location>
        <begin position="297"/>
        <end position="326"/>
    </location>
</feature>
<organism evidence="9 10">
    <name type="scientific">Halalkalibacter wakoensis JCM 9140</name>
    <dbReference type="NCBI Taxonomy" id="1236970"/>
    <lineage>
        <taxon>Bacteria</taxon>
        <taxon>Bacillati</taxon>
        <taxon>Bacillota</taxon>
        <taxon>Bacilli</taxon>
        <taxon>Bacillales</taxon>
        <taxon>Bacillaceae</taxon>
        <taxon>Halalkalibacter</taxon>
    </lineage>
</organism>
<feature type="transmembrane region" description="Helical" evidence="7">
    <location>
        <begin position="100"/>
        <end position="122"/>
    </location>
</feature>
<feature type="transmembrane region" description="Helical" evidence="7">
    <location>
        <begin position="161"/>
        <end position="180"/>
    </location>
</feature>
<sequence>MNKRWIVFFVSLVAFFGPFSQTIYVPLIPEVQQHFGSTELVVNLTISIYTLVLALMQMVYGPLVDRFGRKKILIPAILIYIVGSIGAALAPSIWPLILFRAIQASGIAAGSVVATTVIGDLFEGKMLGRSMGTFQMFVSLGPVLGPVVGGLIGGYTTFTNVFWFLSFLGIMLLVVNIYFLKETKTKKTTGQRFQIRDFATITSNQIGSAIVLLAFIQYYTYYQFIVFLPHLLQERYLLTAVQTGGVFLFLTLAVVIGNWSGGRVQEYVSKYKLLLTSTTFTIIATLFYIAIANVSIGWLLVSISFFGLCMGLSSPVQTTLLVNTFVAKRATAIGLYNFSRYGGMAAGPIIGTMLYNYRPFAEFYFSAFIYICVLIFAIQKMNKKDNETTEKIENMNG</sequence>
<dbReference type="PANTHER" id="PTHR43124">
    <property type="entry name" value="PURINE EFFLUX PUMP PBUE"/>
    <property type="match status" value="1"/>
</dbReference>
<name>W4Q0V6_9BACI</name>
<dbReference type="InterPro" id="IPR050189">
    <property type="entry name" value="MFS_Efflux_Transporters"/>
</dbReference>
<dbReference type="InterPro" id="IPR020846">
    <property type="entry name" value="MFS_dom"/>
</dbReference>
<keyword evidence="3" id="KW-1003">Cell membrane</keyword>
<dbReference type="SUPFAM" id="SSF103473">
    <property type="entry name" value="MFS general substrate transporter"/>
    <property type="match status" value="1"/>
</dbReference>
<dbReference type="GO" id="GO:0005886">
    <property type="term" value="C:plasma membrane"/>
    <property type="evidence" value="ECO:0007669"/>
    <property type="project" value="UniProtKB-SubCell"/>
</dbReference>
<evidence type="ECO:0000256" key="4">
    <source>
        <dbReference type="ARBA" id="ARBA00022692"/>
    </source>
</evidence>
<protein>
    <recommendedName>
        <fullName evidence="8">Major facilitator superfamily (MFS) profile domain-containing protein</fullName>
    </recommendedName>
</protein>
<feature type="transmembrane region" description="Helical" evidence="7">
    <location>
        <begin position="72"/>
        <end position="94"/>
    </location>
</feature>
<dbReference type="RefSeq" id="WP_052002126.1">
    <property type="nucleotide sequence ID" value="NZ_BAUT01000012.1"/>
</dbReference>
<feature type="transmembrane region" description="Helical" evidence="7">
    <location>
        <begin position="201"/>
        <end position="220"/>
    </location>
</feature>
<dbReference type="Pfam" id="PF07690">
    <property type="entry name" value="MFS_1"/>
    <property type="match status" value="1"/>
</dbReference>
<accession>W4Q0V6</accession>